<evidence type="ECO:0000313" key="2">
    <source>
        <dbReference type="Proteomes" id="UP000282930"/>
    </source>
</evidence>
<gene>
    <name evidence="1" type="ORF">ELD05_11170</name>
</gene>
<dbReference type="AlphaFoldDB" id="A0A3T0D847"/>
<dbReference type="InterPro" id="IPR015867">
    <property type="entry name" value="N-reg_PII/ATP_PRibTrfase_C"/>
</dbReference>
<dbReference type="EMBL" id="CP034791">
    <property type="protein sequence ID" value="AZT91146.1"/>
    <property type="molecule type" value="Genomic_DNA"/>
</dbReference>
<reference evidence="1 2" key="1">
    <citation type="submission" date="2018-12" db="EMBL/GenBank/DDBJ databases">
        <title>Genome sequence from the cellulolytic species, Caldicellulosiruptor changbaiensis.</title>
        <authorList>
            <person name="Blumer-Schuette S.E."/>
            <person name="Mendoza C."/>
        </authorList>
    </citation>
    <scope>NUCLEOTIDE SEQUENCE [LARGE SCALE GENOMIC DNA]</scope>
    <source>
        <strain evidence="1 2">CBS-Z</strain>
    </source>
</reference>
<evidence type="ECO:0008006" key="3">
    <source>
        <dbReference type="Google" id="ProtNLM"/>
    </source>
</evidence>
<dbReference type="InterPro" id="IPR011322">
    <property type="entry name" value="N-reg_PII-like_a/b"/>
</dbReference>
<dbReference type="PANTHER" id="PTHR38456">
    <property type="entry name" value="CYCLIC DI-AMP RECEPTOR A"/>
    <property type="match status" value="1"/>
</dbReference>
<keyword evidence="2" id="KW-1185">Reference proteome</keyword>
<proteinExistence type="predicted"/>
<organism evidence="1 2">
    <name type="scientific">Caldicellulosiruptor changbaiensis</name>
    <dbReference type="NCBI Taxonomy" id="1222016"/>
    <lineage>
        <taxon>Bacteria</taxon>
        <taxon>Bacillati</taxon>
        <taxon>Bacillota</taxon>
        <taxon>Bacillota incertae sedis</taxon>
        <taxon>Caldicellulosiruptorales</taxon>
        <taxon>Caldicellulosiruptoraceae</taxon>
        <taxon>Caldicellulosiruptor</taxon>
    </lineage>
</organism>
<dbReference type="RefSeq" id="WP_127352485.1">
    <property type="nucleotide sequence ID" value="NZ_CP034791.1"/>
</dbReference>
<dbReference type="KEGG" id="ccha:ELD05_11170"/>
<protein>
    <recommendedName>
        <fullName evidence="3">Transcriptional regulator</fullName>
    </recommendedName>
</protein>
<evidence type="ECO:0000313" key="1">
    <source>
        <dbReference type="EMBL" id="AZT91146.1"/>
    </source>
</evidence>
<dbReference type="Proteomes" id="UP000282930">
    <property type="component" value="Chromosome"/>
</dbReference>
<accession>A0A3T0D847</accession>
<dbReference type="InterPro" id="IPR010375">
    <property type="entry name" value="CdAMP_rec"/>
</dbReference>
<dbReference type="SUPFAM" id="SSF54913">
    <property type="entry name" value="GlnB-like"/>
    <property type="match status" value="1"/>
</dbReference>
<dbReference type="Pfam" id="PF06153">
    <property type="entry name" value="CdAMP_rec"/>
    <property type="match status" value="1"/>
</dbReference>
<dbReference type="Gene3D" id="3.30.70.120">
    <property type="match status" value="1"/>
</dbReference>
<dbReference type="PANTHER" id="PTHR38456:SF1">
    <property type="entry name" value="CYCLIC DI-AMP RECEPTOR A"/>
    <property type="match status" value="1"/>
</dbReference>
<name>A0A3T0D847_9FIRM</name>
<sequence length="109" mass="11863">MKLVVAVVQNEDVGRLLDSLQKEGIMATKLSTSGGFLRSGNTTLLIGIDDDRVNEVIDIISQKCKTRKQIVSSPVTNNPSAGVYIPYPIEITIGGATIFVLNIERFEKV</sequence>